<evidence type="ECO:0008006" key="17">
    <source>
        <dbReference type="Google" id="ProtNLM"/>
    </source>
</evidence>
<reference evidence="15" key="2">
    <citation type="submission" date="2022-10" db="EMBL/GenBank/DDBJ databases">
        <authorList>
            <consortium name="ENA_rothamsted_submissions"/>
            <consortium name="culmorum"/>
            <person name="King R."/>
        </authorList>
    </citation>
    <scope>NUCLEOTIDE SEQUENCE</scope>
</reference>
<dbReference type="EMBL" id="OU895879">
    <property type="protein sequence ID" value="CAG9809710.1"/>
    <property type="molecule type" value="Genomic_DNA"/>
</dbReference>
<dbReference type="AlphaFoldDB" id="A0A9N9S5L0"/>
<dbReference type="CDD" id="cd11056">
    <property type="entry name" value="CYP6-like"/>
    <property type="match status" value="1"/>
</dbReference>
<sequence>MYAVIISILIATAVYLVNKYFFSYWAKRNVPQLDPTFLVGNIGKLFTFKETMADVFSNIYEKNKHHRFIGGYLSYIPMLIINDPQLVQDVMIRDFKTFHDRPTPGDAAEIFPLVGNLFNLRGQKWKNLRVKLSPAFSSGRLKVMFPFLKDCSQVLVDYVEKNIKNGITVFDFKDLLARLTIDNISSVALGVENDCINDDNNMLYKIGLKIFEPSVRNALVLTMAFFTPDLITRFKINPILPEIGDFIYSLVNQTVEHREKNNIHRNDFMQLLIELKNKGFVSESRRNSKIDEEIDWEDEVSEKGNRLTIDDIAAQVFIFFGAGFETSSSTMSFCLFELSRNKEAQRKAQEEIDRVLKSAGSECITHDLLHEMKYVECCIDETLRKYPIAPVLFRTNTRDCKLPGSDAVIEKGTPVLIPLMGIQRDPQIFEDPMKFKPERFLNSQIGDPKVKTGIVYAPFGDGPRNCIGGRLGKLQSKLGLAMILHKFNLELQDKAMENEEIKFHTYSLVLSPSKKIPLNASLRN</sequence>
<keyword evidence="12" id="KW-0472">Membrane</keyword>
<keyword evidence="6 13" id="KW-0479">Metal-binding</keyword>
<evidence type="ECO:0000256" key="5">
    <source>
        <dbReference type="ARBA" id="ARBA00022617"/>
    </source>
</evidence>
<dbReference type="Proteomes" id="UP001153620">
    <property type="component" value="Chromosome 3"/>
</dbReference>
<comment type="cofactor">
    <cofactor evidence="1 13">
        <name>heme</name>
        <dbReference type="ChEBI" id="CHEBI:30413"/>
    </cofactor>
</comment>
<evidence type="ECO:0000313" key="16">
    <source>
        <dbReference type="Proteomes" id="UP001153620"/>
    </source>
</evidence>
<keyword evidence="5 13" id="KW-0349">Heme</keyword>
<reference evidence="15" key="1">
    <citation type="submission" date="2022-01" db="EMBL/GenBank/DDBJ databases">
        <authorList>
            <person name="King R."/>
        </authorList>
    </citation>
    <scope>NUCLEOTIDE SEQUENCE</scope>
</reference>
<dbReference type="Gene3D" id="1.10.630.10">
    <property type="entry name" value="Cytochrome P450"/>
    <property type="match status" value="1"/>
</dbReference>
<dbReference type="Pfam" id="PF00067">
    <property type="entry name" value="p450"/>
    <property type="match status" value="1"/>
</dbReference>
<keyword evidence="9 14" id="KW-0560">Oxidoreductase</keyword>
<keyword evidence="10 13" id="KW-0408">Iron</keyword>
<dbReference type="InterPro" id="IPR036396">
    <property type="entry name" value="Cyt_P450_sf"/>
</dbReference>
<dbReference type="PANTHER" id="PTHR24292">
    <property type="entry name" value="CYTOCHROME P450"/>
    <property type="match status" value="1"/>
</dbReference>
<dbReference type="GO" id="GO:0016705">
    <property type="term" value="F:oxidoreductase activity, acting on paired donors, with incorporation or reduction of molecular oxygen"/>
    <property type="evidence" value="ECO:0007669"/>
    <property type="project" value="InterPro"/>
</dbReference>
<evidence type="ECO:0000256" key="12">
    <source>
        <dbReference type="ARBA" id="ARBA00023136"/>
    </source>
</evidence>
<keyword evidence="8" id="KW-0492">Microsome</keyword>
<proteinExistence type="inferred from homology"/>
<evidence type="ECO:0000256" key="7">
    <source>
        <dbReference type="ARBA" id="ARBA00022824"/>
    </source>
</evidence>
<dbReference type="SUPFAM" id="SSF48264">
    <property type="entry name" value="Cytochrome P450"/>
    <property type="match status" value="1"/>
</dbReference>
<keyword evidence="11 14" id="KW-0503">Monooxygenase</keyword>
<keyword evidence="7" id="KW-0256">Endoplasmic reticulum</keyword>
<dbReference type="PRINTS" id="PR00385">
    <property type="entry name" value="P450"/>
</dbReference>
<evidence type="ECO:0000256" key="6">
    <source>
        <dbReference type="ARBA" id="ARBA00022723"/>
    </source>
</evidence>
<dbReference type="GO" id="GO:0005789">
    <property type="term" value="C:endoplasmic reticulum membrane"/>
    <property type="evidence" value="ECO:0007669"/>
    <property type="project" value="UniProtKB-SubCell"/>
</dbReference>
<dbReference type="PRINTS" id="PR00463">
    <property type="entry name" value="EP450I"/>
</dbReference>
<evidence type="ECO:0000256" key="1">
    <source>
        <dbReference type="ARBA" id="ARBA00001971"/>
    </source>
</evidence>
<dbReference type="PANTHER" id="PTHR24292:SF100">
    <property type="entry name" value="CYTOCHROME P450 6A16, ISOFORM B-RELATED"/>
    <property type="match status" value="1"/>
</dbReference>
<name>A0A9N9S5L0_9DIPT</name>
<dbReference type="InterPro" id="IPR001128">
    <property type="entry name" value="Cyt_P450"/>
</dbReference>
<accession>A0A9N9S5L0</accession>
<dbReference type="GO" id="GO:0020037">
    <property type="term" value="F:heme binding"/>
    <property type="evidence" value="ECO:0007669"/>
    <property type="project" value="InterPro"/>
</dbReference>
<dbReference type="FunFam" id="1.10.630.10:FF:000042">
    <property type="entry name" value="Cytochrome P450"/>
    <property type="match status" value="1"/>
</dbReference>
<evidence type="ECO:0000256" key="13">
    <source>
        <dbReference type="PIRSR" id="PIRSR602401-1"/>
    </source>
</evidence>
<dbReference type="GO" id="GO:0005506">
    <property type="term" value="F:iron ion binding"/>
    <property type="evidence" value="ECO:0007669"/>
    <property type="project" value="InterPro"/>
</dbReference>
<gene>
    <name evidence="15" type="ORF">CHIRRI_LOCUS12530</name>
</gene>
<dbReference type="InterPro" id="IPR002401">
    <property type="entry name" value="Cyt_P450_E_grp-I"/>
</dbReference>
<evidence type="ECO:0000256" key="14">
    <source>
        <dbReference type="RuleBase" id="RU000461"/>
    </source>
</evidence>
<dbReference type="InterPro" id="IPR050476">
    <property type="entry name" value="Insect_CytP450_Detox"/>
</dbReference>
<dbReference type="GO" id="GO:0004497">
    <property type="term" value="F:monooxygenase activity"/>
    <property type="evidence" value="ECO:0007669"/>
    <property type="project" value="UniProtKB-KW"/>
</dbReference>
<dbReference type="PROSITE" id="PS00086">
    <property type="entry name" value="CYTOCHROME_P450"/>
    <property type="match status" value="1"/>
</dbReference>
<organism evidence="15 16">
    <name type="scientific">Chironomus riparius</name>
    <dbReference type="NCBI Taxonomy" id="315576"/>
    <lineage>
        <taxon>Eukaryota</taxon>
        <taxon>Metazoa</taxon>
        <taxon>Ecdysozoa</taxon>
        <taxon>Arthropoda</taxon>
        <taxon>Hexapoda</taxon>
        <taxon>Insecta</taxon>
        <taxon>Pterygota</taxon>
        <taxon>Neoptera</taxon>
        <taxon>Endopterygota</taxon>
        <taxon>Diptera</taxon>
        <taxon>Nematocera</taxon>
        <taxon>Chironomoidea</taxon>
        <taxon>Chironomidae</taxon>
        <taxon>Chironominae</taxon>
        <taxon>Chironomus</taxon>
    </lineage>
</organism>
<evidence type="ECO:0000256" key="10">
    <source>
        <dbReference type="ARBA" id="ARBA00023004"/>
    </source>
</evidence>
<keyword evidence="16" id="KW-1185">Reference proteome</keyword>
<evidence type="ECO:0000256" key="8">
    <source>
        <dbReference type="ARBA" id="ARBA00022848"/>
    </source>
</evidence>
<protein>
    <recommendedName>
        <fullName evidence="17">Cytochrome P450</fullName>
    </recommendedName>
</protein>
<evidence type="ECO:0000256" key="9">
    <source>
        <dbReference type="ARBA" id="ARBA00023002"/>
    </source>
</evidence>
<dbReference type="InterPro" id="IPR017972">
    <property type="entry name" value="Cyt_P450_CS"/>
</dbReference>
<comment type="similarity">
    <text evidence="4 14">Belongs to the cytochrome P450 family.</text>
</comment>
<comment type="subcellular location">
    <subcellularLocation>
        <location evidence="3">Endoplasmic reticulum membrane</location>
        <topology evidence="3">Peripheral membrane protein</topology>
    </subcellularLocation>
    <subcellularLocation>
        <location evidence="2">Microsome membrane</location>
        <topology evidence="2">Peripheral membrane protein</topology>
    </subcellularLocation>
</comment>
<feature type="binding site" description="axial binding residue" evidence="13">
    <location>
        <position position="466"/>
    </location>
    <ligand>
        <name>heme</name>
        <dbReference type="ChEBI" id="CHEBI:30413"/>
    </ligand>
    <ligandPart>
        <name>Fe</name>
        <dbReference type="ChEBI" id="CHEBI:18248"/>
    </ligandPart>
</feature>
<dbReference type="OrthoDB" id="2789670at2759"/>
<evidence type="ECO:0000256" key="11">
    <source>
        <dbReference type="ARBA" id="ARBA00023033"/>
    </source>
</evidence>
<evidence type="ECO:0000256" key="3">
    <source>
        <dbReference type="ARBA" id="ARBA00004406"/>
    </source>
</evidence>
<evidence type="ECO:0000313" key="15">
    <source>
        <dbReference type="EMBL" id="CAG9809710.1"/>
    </source>
</evidence>
<evidence type="ECO:0000256" key="4">
    <source>
        <dbReference type="ARBA" id="ARBA00010617"/>
    </source>
</evidence>
<evidence type="ECO:0000256" key="2">
    <source>
        <dbReference type="ARBA" id="ARBA00004174"/>
    </source>
</evidence>